<dbReference type="PROSITE" id="PS50234">
    <property type="entry name" value="VWFA"/>
    <property type="match status" value="1"/>
</dbReference>
<dbReference type="Gene3D" id="3.10.110.10">
    <property type="entry name" value="Ubiquitin Conjugating Enzyme"/>
    <property type="match status" value="1"/>
</dbReference>
<dbReference type="PROSITE" id="PS00183">
    <property type="entry name" value="UBC_1"/>
    <property type="match status" value="1"/>
</dbReference>
<keyword evidence="7" id="KW-1185">Reference proteome</keyword>
<evidence type="ECO:0000256" key="3">
    <source>
        <dbReference type="PROSITE-ProRule" id="PRU10133"/>
    </source>
</evidence>
<dbReference type="InterPro" id="IPR023313">
    <property type="entry name" value="UBQ-conjugating_AS"/>
</dbReference>
<evidence type="ECO:0000259" key="4">
    <source>
        <dbReference type="PROSITE" id="PS50127"/>
    </source>
</evidence>
<name>A0AAD7D389_MYCRO</name>
<keyword evidence="1" id="KW-0808">Transferase</keyword>
<proteinExistence type="predicted"/>
<dbReference type="GO" id="GO:0016740">
    <property type="term" value="F:transferase activity"/>
    <property type="evidence" value="ECO:0007669"/>
    <property type="project" value="UniProtKB-KW"/>
</dbReference>
<organism evidence="6 7">
    <name type="scientific">Mycena rosella</name>
    <name type="common">Pink bonnet</name>
    <name type="synonym">Agaricus rosellus</name>
    <dbReference type="NCBI Taxonomy" id="1033263"/>
    <lineage>
        <taxon>Eukaryota</taxon>
        <taxon>Fungi</taxon>
        <taxon>Dikarya</taxon>
        <taxon>Basidiomycota</taxon>
        <taxon>Agaricomycotina</taxon>
        <taxon>Agaricomycetes</taxon>
        <taxon>Agaricomycetidae</taxon>
        <taxon>Agaricales</taxon>
        <taxon>Marasmiineae</taxon>
        <taxon>Mycenaceae</taxon>
        <taxon>Mycena</taxon>
    </lineage>
</organism>
<dbReference type="Pfam" id="PF00092">
    <property type="entry name" value="VWA"/>
    <property type="match status" value="1"/>
</dbReference>
<evidence type="ECO:0000256" key="2">
    <source>
        <dbReference type="ARBA" id="ARBA00022786"/>
    </source>
</evidence>
<evidence type="ECO:0000259" key="5">
    <source>
        <dbReference type="PROSITE" id="PS50234"/>
    </source>
</evidence>
<evidence type="ECO:0000313" key="6">
    <source>
        <dbReference type="EMBL" id="KAJ7677168.1"/>
    </source>
</evidence>
<feature type="domain" description="VWFA" evidence="5">
    <location>
        <begin position="130"/>
        <end position="265"/>
    </location>
</feature>
<protein>
    <submittedName>
        <fullName evidence="6">Ubiquitin-conjugating enzyme/RWD-like protein</fullName>
    </submittedName>
</protein>
<dbReference type="InterPro" id="IPR036465">
    <property type="entry name" value="vWFA_dom_sf"/>
</dbReference>
<sequence length="494" mass="55569">MLRGESLPYKLLMPQDSSVLALLSYVDYDDEDESLGLSDFMLWYGLGKSGDGMRRGELTGINTLLSHYSASSLIPHAISFECERWRWFPTKAQETRRESKHLSRLDLLNALFDVFLNRAGSFDTTVSLVLGLVTFSDDASVELELTPVFEEFREQLEEVHAAGDTALYDALDSARQVLTNFRPDLPNLRRRIIIVSDGEDTSSEISPHEVCRSLQKGRIIVDSVQVGPKSDRVLHAISVATGGYRFSPRTSLADALSIFDLETMLYSGDRPYRSAKPLVNTERQFQAYQNFSGSNAIDIVTVDMFPPRAEHKKLKQRVKSAAISVVRPGVGDERMKRIMREIKTVVADPHPNVDVYVNDRDMSFLKIILEAPKDVENCPYKSGTFLLTCDLPAGYPRDPPEIRFVTFILHPNVSKQGKVCIAELGRLWSSDITLKEIFSMIYGILLTPDLENPLEIQASLKYYDDDGTYALAVADAVAKHASKTRAQWQEELED</sequence>
<dbReference type="Pfam" id="PF00179">
    <property type="entry name" value="UQ_con"/>
    <property type="match status" value="1"/>
</dbReference>
<evidence type="ECO:0000256" key="1">
    <source>
        <dbReference type="ARBA" id="ARBA00022679"/>
    </source>
</evidence>
<dbReference type="SMART" id="SM00327">
    <property type="entry name" value="VWA"/>
    <property type="match status" value="1"/>
</dbReference>
<dbReference type="Gene3D" id="3.40.50.410">
    <property type="entry name" value="von Willebrand factor, type A domain"/>
    <property type="match status" value="1"/>
</dbReference>
<dbReference type="Proteomes" id="UP001221757">
    <property type="component" value="Unassembled WGS sequence"/>
</dbReference>
<feature type="active site" description="Glycyl thioester intermediate" evidence="3">
    <location>
        <position position="420"/>
    </location>
</feature>
<dbReference type="CDD" id="cd00198">
    <property type="entry name" value="vWFA"/>
    <property type="match status" value="1"/>
</dbReference>
<keyword evidence="2" id="KW-0833">Ubl conjugation pathway</keyword>
<dbReference type="SUPFAM" id="SSF53300">
    <property type="entry name" value="vWA-like"/>
    <property type="match status" value="1"/>
</dbReference>
<feature type="domain" description="UBC core" evidence="4">
    <location>
        <begin position="333"/>
        <end position="482"/>
    </location>
</feature>
<dbReference type="PROSITE" id="PS50127">
    <property type="entry name" value="UBC_2"/>
    <property type="match status" value="1"/>
</dbReference>
<dbReference type="EMBL" id="JARKIE010000141">
    <property type="protein sequence ID" value="KAJ7677168.1"/>
    <property type="molecule type" value="Genomic_DNA"/>
</dbReference>
<dbReference type="SMART" id="SM00212">
    <property type="entry name" value="UBCc"/>
    <property type="match status" value="1"/>
</dbReference>
<evidence type="ECO:0000313" key="7">
    <source>
        <dbReference type="Proteomes" id="UP001221757"/>
    </source>
</evidence>
<dbReference type="SUPFAM" id="SSF54495">
    <property type="entry name" value="UBC-like"/>
    <property type="match status" value="1"/>
</dbReference>
<reference evidence="6" key="1">
    <citation type="submission" date="2023-03" db="EMBL/GenBank/DDBJ databases">
        <title>Massive genome expansion in bonnet fungi (Mycena s.s.) driven by repeated elements and novel gene families across ecological guilds.</title>
        <authorList>
            <consortium name="Lawrence Berkeley National Laboratory"/>
            <person name="Harder C.B."/>
            <person name="Miyauchi S."/>
            <person name="Viragh M."/>
            <person name="Kuo A."/>
            <person name="Thoen E."/>
            <person name="Andreopoulos B."/>
            <person name="Lu D."/>
            <person name="Skrede I."/>
            <person name="Drula E."/>
            <person name="Henrissat B."/>
            <person name="Morin E."/>
            <person name="Kohler A."/>
            <person name="Barry K."/>
            <person name="LaButti K."/>
            <person name="Morin E."/>
            <person name="Salamov A."/>
            <person name="Lipzen A."/>
            <person name="Mereny Z."/>
            <person name="Hegedus B."/>
            <person name="Baldrian P."/>
            <person name="Stursova M."/>
            <person name="Weitz H."/>
            <person name="Taylor A."/>
            <person name="Grigoriev I.V."/>
            <person name="Nagy L.G."/>
            <person name="Martin F."/>
            <person name="Kauserud H."/>
        </authorList>
    </citation>
    <scope>NUCLEOTIDE SEQUENCE</scope>
    <source>
        <strain evidence="6">CBHHK067</strain>
    </source>
</reference>
<gene>
    <name evidence="6" type="ORF">B0H17DRAFT_123053</name>
</gene>
<comment type="caution">
    <text evidence="6">The sequence shown here is derived from an EMBL/GenBank/DDBJ whole genome shotgun (WGS) entry which is preliminary data.</text>
</comment>
<dbReference type="AlphaFoldDB" id="A0AAD7D389"/>
<dbReference type="PANTHER" id="PTHR24068">
    <property type="entry name" value="UBIQUITIN-CONJUGATING ENZYME E2"/>
    <property type="match status" value="1"/>
</dbReference>
<dbReference type="InterPro" id="IPR016135">
    <property type="entry name" value="UBQ-conjugating_enzyme/RWD"/>
</dbReference>
<dbReference type="InterPro" id="IPR002035">
    <property type="entry name" value="VWF_A"/>
</dbReference>
<accession>A0AAD7D389</accession>
<dbReference type="InterPro" id="IPR000608">
    <property type="entry name" value="UBC"/>
</dbReference>